<keyword evidence="3" id="KW-0539">Nucleus</keyword>
<dbReference type="Proteomes" id="UP000887563">
    <property type="component" value="Unplaced"/>
</dbReference>
<evidence type="ECO:0000256" key="1">
    <source>
        <dbReference type="ARBA" id="ARBA00023015"/>
    </source>
</evidence>
<evidence type="ECO:0000256" key="4">
    <source>
        <dbReference type="PROSITE-ProRule" id="PRU00094"/>
    </source>
</evidence>
<dbReference type="WBParaSite" id="Minc3s02204g28840">
    <property type="protein sequence ID" value="Minc3s02204g28840"/>
    <property type="gene ID" value="Minc3s02204g28840"/>
</dbReference>
<dbReference type="Pfam" id="PF00320">
    <property type="entry name" value="GATA"/>
    <property type="match status" value="1"/>
</dbReference>
<name>A0A914MMH4_MELIC</name>
<keyword evidence="4" id="KW-0479">Metal-binding</keyword>
<dbReference type="SUPFAM" id="SSF57716">
    <property type="entry name" value="Glucocorticoid receptor-like (DNA-binding domain)"/>
    <property type="match status" value="1"/>
</dbReference>
<feature type="domain" description="GATA-type" evidence="5">
    <location>
        <begin position="1"/>
        <end position="33"/>
    </location>
</feature>
<keyword evidence="6" id="KW-1185">Reference proteome</keyword>
<dbReference type="GO" id="GO:0043565">
    <property type="term" value="F:sequence-specific DNA binding"/>
    <property type="evidence" value="ECO:0007669"/>
    <property type="project" value="InterPro"/>
</dbReference>
<sequence>MNDRECYTCGVTQTTCWRRHSKLGFHLCNACGLNTVDIKIPKKTNKIVKENFSKDI</sequence>
<dbReference type="InterPro" id="IPR000679">
    <property type="entry name" value="Znf_GATA"/>
</dbReference>
<keyword evidence="2" id="KW-0804">Transcription</keyword>
<evidence type="ECO:0000259" key="5">
    <source>
        <dbReference type="PROSITE" id="PS50114"/>
    </source>
</evidence>
<dbReference type="SMART" id="SM00401">
    <property type="entry name" value="ZnF_GATA"/>
    <property type="match status" value="1"/>
</dbReference>
<reference evidence="7" key="1">
    <citation type="submission" date="2022-11" db="UniProtKB">
        <authorList>
            <consortium name="WormBaseParasite"/>
        </authorList>
    </citation>
    <scope>IDENTIFICATION</scope>
</reference>
<dbReference type="GO" id="GO:0008270">
    <property type="term" value="F:zinc ion binding"/>
    <property type="evidence" value="ECO:0007669"/>
    <property type="project" value="UniProtKB-KW"/>
</dbReference>
<keyword evidence="1" id="KW-0805">Transcription regulation</keyword>
<protein>
    <submittedName>
        <fullName evidence="7">GATA-type domain-containing protein</fullName>
    </submittedName>
</protein>
<dbReference type="Gene3D" id="3.30.50.10">
    <property type="entry name" value="Erythroid Transcription Factor GATA-1, subunit A"/>
    <property type="match status" value="1"/>
</dbReference>
<keyword evidence="4" id="KW-0862">Zinc</keyword>
<evidence type="ECO:0000256" key="2">
    <source>
        <dbReference type="ARBA" id="ARBA00023163"/>
    </source>
</evidence>
<organism evidence="6 7">
    <name type="scientific">Meloidogyne incognita</name>
    <name type="common">Southern root-knot nematode worm</name>
    <name type="synonym">Oxyuris incognita</name>
    <dbReference type="NCBI Taxonomy" id="6306"/>
    <lineage>
        <taxon>Eukaryota</taxon>
        <taxon>Metazoa</taxon>
        <taxon>Ecdysozoa</taxon>
        <taxon>Nematoda</taxon>
        <taxon>Chromadorea</taxon>
        <taxon>Rhabditida</taxon>
        <taxon>Tylenchina</taxon>
        <taxon>Tylenchomorpha</taxon>
        <taxon>Tylenchoidea</taxon>
        <taxon>Meloidogynidae</taxon>
        <taxon>Meloidogyninae</taxon>
        <taxon>Meloidogyne</taxon>
        <taxon>Meloidogyne incognita group</taxon>
    </lineage>
</organism>
<dbReference type="GO" id="GO:0006355">
    <property type="term" value="P:regulation of DNA-templated transcription"/>
    <property type="evidence" value="ECO:0007669"/>
    <property type="project" value="InterPro"/>
</dbReference>
<dbReference type="PROSITE" id="PS00344">
    <property type="entry name" value="GATA_ZN_FINGER_1"/>
    <property type="match status" value="1"/>
</dbReference>
<dbReference type="PROSITE" id="PS50114">
    <property type="entry name" value="GATA_ZN_FINGER_2"/>
    <property type="match status" value="1"/>
</dbReference>
<accession>A0A914MMH4</accession>
<keyword evidence="4" id="KW-0863">Zinc-finger</keyword>
<proteinExistence type="predicted"/>
<evidence type="ECO:0000313" key="7">
    <source>
        <dbReference type="WBParaSite" id="Minc3s02204g28840"/>
    </source>
</evidence>
<evidence type="ECO:0000256" key="3">
    <source>
        <dbReference type="ARBA" id="ARBA00023242"/>
    </source>
</evidence>
<dbReference type="InterPro" id="IPR013088">
    <property type="entry name" value="Znf_NHR/GATA"/>
</dbReference>
<dbReference type="AlphaFoldDB" id="A0A914MMH4"/>
<evidence type="ECO:0000313" key="6">
    <source>
        <dbReference type="Proteomes" id="UP000887563"/>
    </source>
</evidence>